<dbReference type="InterPro" id="IPR003509">
    <property type="entry name" value="UPF0102_YraN-like"/>
</dbReference>
<dbReference type="Proteomes" id="UP000462435">
    <property type="component" value="Unassembled WGS sequence"/>
</dbReference>
<evidence type="ECO:0000313" key="15">
    <source>
        <dbReference type="Proteomes" id="UP000462435"/>
    </source>
</evidence>
<sequence length="381" mass="41934">MGLFDGWRRAPEADARTDRQRTGDAGEDAALAYLLRQGLELVERNFRCKGGEIDLVMRDGPALVFVEVRTRAGGSHGGALASVTPAKQRRLMVAAQSYLQRYAFPPPCRFDVIGLEAGRMEWLRNAIERPERRRQFRRNTNQRAVFEAIADVWRYHVGRVPWKRFFTNWPDVAPFNSTIIAGTMTNPRILAHFQESADLKLKAANVLAQPIEQAIELMFTALSNGNKILACGNGGSAADSQHFAAELVGRFERERLPLPAMALTTDSSILTAVGNDYSYMEIFSKQVQAFGQAGDVLLAFSTSGNSGNVLAAIEVAHERDMRVVALTGKGGGKIGKVLNDTDVHICVPHDRTARIQEVHLVSLHCICDGIDVALFGDDANE</sequence>
<comment type="miscellaneous">
    <text evidence="12">The reaction produces a racemic mixture of D-glycero-alpha-D-manno-heptose 7-phosphate and D-glycero-beta-D-manno-heptose 7-phosphate.</text>
</comment>
<evidence type="ECO:0000256" key="10">
    <source>
        <dbReference type="ARBA" id="ARBA00023277"/>
    </source>
</evidence>
<name>A0A7V8FYJ9_9BURK</name>
<dbReference type="GO" id="GO:0005737">
    <property type="term" value="C:cytoplasm"/>
    <property type="evidence" value="ECO:0007669"/>
    <property type="project" value="UniProtKB-SubCell"/>
</dbReference>
<evidence type="ECO:0000256" key="6">
    <source>
        <dbReference type="ARBA" id="ARBA00022490"/>
    </source>
</evidence>
<dbReference type="PROSITE" id="PS51464">
    <property type="entry name" value="SIS"/>
    <property type="match status" value="1"/>
</dbReference>
<gene>
    <name evidence="12 14" type="primary">gmhA</name>
    <name evidence="14" type="ORF">GAK35_01121</name>
</gene>
<dbReference type="Gene3D" id="3.40.50.10490">
    <property type="entry name" value="Glucose-6-phosphate isomerase like protein, domain 1"/>
    <property type="match status" value="1"/>
</dbReference>
<evidence type="ECO:0000256" key="8">
    <source>
        <dbReference type="ARBA" id="ARBA00022833"/>
    </source>
</evidence>
<feature type="binding site" evidence="12">
    <location>
        <begin position="301"/>
        <end position="303"/>
    </location>
    <ligand>
        <name>substrate</name>
    </ligand>
</feature>
<dbReference type="SUPFAM" id="SSF53697">
    <property type="entry name" value="SIS domain"/>
    <property type="match status" value="1"/>
</dbReference>
<feature type="binding site" evidence="12">
    <location>
        <position position="246"/>
    </location>
    <ligand>
        <name>Zn(2+)</name>
        <dbReference type="ChEBI" id="CHEBI:29105"/>
    </ligand>
</feature>
<feature type="binding site" evidence="12">
    <location>
        <begin position="233"/>
        <end position="235"/>
    </location>
    <ligand>
        <name>substrate</name>
    </ligand>
</feature>
<dbReference type="InterPro" id="IPR050099">
    <property type="entry name" value="SIS_GmhA/DiaA_subfam"/>
</dbReference>
<dbReference type="PANTHER" id="PTHR30390">
    <property type="entry name" value="SEDOHEPTULOSE 7-PHOSPHATE ISOMERASE / DNAA INITIATOR-ASSOCIATING FACTOR FOR REPLICATION INITIATION"/>
    <property type="match status" value="1"/>
</dbReference>
<comment type="caution">
    <text evidence="14">The sequence shown here is derived from an EMBL/GenBank/DDBJ whole genome shotgun (WGS) entry which is preliminary data.</text>
</comment>
<dbReference type="GO" id="GO:2001061">
    <property type="term" value="P:D-glycero-D-manno-heptose 7-phosphate biosynthetic process"/>
    <property type="evidence" value="ECO:0007669"/>
    <property type="project" value="UniProtKB-UniPathway"/>
</dbReference>
<keyword evidence="6 12" id="KW-0963">Cytoplasm</keyword>
<evidence type="ECO:0000256" key="7">
    <source>
        <dbReference type="ARBA" id="ARBA00022723"/>
    </source>
</evidence>
<evidence type="ECO:0000256" key="9">
    <source>
        <dbReference type="ARBA" id="ARBA00023235"/>
    </source>
</evidence>
<dbReference type="NCBIfam" id="TIGR00252">
    <property type="entry name" value="YraN family protein"/>
    <property type="match status" value="1"/>
</dbReference>
<dbReference type="CDD" id="cd05006">
    <property type="entry name" value="SIS_GmhA"/>
    <property type="match status" value="1"/>
</dbReference>
<dbReference type="EMBL" id="WNDX01000023">
    <property type="protein sequence ID" value="KAF1046144.1"/>
    <property type="molecule type" value="Genomic_DNA"/>
</dbReference>
<comment type="cofactor">
    <cofactor evidence="12">
        <name>Zn(2+)</name>
        <dbReference type="ChEBI" id="CHEBI:29105"/>
    </cofactor>
    <text evidence="12">Binds 1 zinc ion per subunit.</text>
</comment>
<keyword evidence="9 12" id="KW-0413">Isomerase</keyword>
<feature type="binding site" evidence="12">
    <location>
        <position position="364"/>
    </location>
    <ligand>
        <name>Zn(2+)</name>
        <dbReference type="ChEBI" id="CHEBI:29105"/>
    </ligand>
</feature>
<dbReference type="InterPro" id="IPR035461">
    <property type="entry name" value="GmhA/DiaA"/>
</dbReference>
<evidence type="ECO:0000256" key="12">
    <source>
        <dbReference type="HAMAP-Rule" id="MF_00067"/>
    </source>
</evidence>
<dbReference type="Gene3D" id="3.40.1350.10">
    <property type="match status" value="1"/>
</dbReference>
<feature type="binding site" evidence="12">
    <location>
        <position position="242"/>
    </location>
    <ligand>
        <name>Zn(2+)</name>
        <dbReference type="ChEBI" id="CHEBI:29105"/>
    </ligand>
</feature>
<feature type="binding site" evidence="12">
    <location>
        <position position="246"/>
    </location>
    <ligand>
        <name>substrate</name>
    </ligand>
</feature>
<comment type="pathway">
    <text evidence="12">Carbohydrate biosynthesis; D-glycero-D-manno-heptose 7-phosphate biosynthesis; D-glycero-alpha-D-manno-heptose 7-phosphate and D-glycero-beta-D-manno-heptose 7-phosphate from sedoheptulose 7-phosphate: step 1/1.</text>
</comment>
<dbReference type="InterPro" id="IPR004515">
    <property type="entry name" value="Phosphoheptose_Isoase"/>
</dbReference>
<dbReference type="Pfam" id="PF13580">
    <property type="entry name" value="SIS_2"/>
    <property type="match status" value="1"/>
</dbReference>
<evidence type="ECO:0000259" key="13">
    <source>
        <dbReference type="PROSITE" id="PS51464"/>
    </source>
</evidence>
<feature type="binding site" evidence="12">
    <location>
        <position position="306"/>
    </location>
    <ligand>
        <name>substrate</name>
    </ligand>
</feature>
<dbReference type="Pfam" id="PF02021">
    <property type="entry name" value="UPF0102"/>
    <property type="match status" value="1"/>
</dbReference>
<dbReference type="GO" id="GO:0005975">
    <property type="term" value="P:carbohydrate metabolic process"/>
    <property type="evidence" value="ECO:0007669"/>
    <property type="project" value="UniProtKB-UniRule"/>
</dbReference>
<evidence type="ECO:0000256" key="1">
    <source>
        <dbReference type="ARBA" id="ARBA00000348"/>
    </source>
</evidence>
<keyword evidence="10 12" id="KW-0119">Carbohydrate metabolism</keyword>
<dbReference type="GO" id="GO:0008968">
    <property type="term" value="F:D-sedoheptulose 7-phosphate isomerase activity"/>
    <property type="evidence" value="ECO:0007669"/>
    <property type="project" value="UniProtKB-UniRule"/>
</dbReference>
<comment type="subcellular location">
    <subcellularLocation>
        <location evidence="3 12">Cytoplasm</location>
    </subcellularLocation>
</comment>
<dbReference type="InterPro" id="IPR011335">
    <property type="entry name" value="Restrct_endonuc-II-like"/>
</dbReference>
<dbReference type="EC" id="5.3.1.28" evidence="12"/>
<keyword evidence="7 12" id="KW-0479">Metal-binding</keyword>
<dbReference type="InterPro" id="IPR046348">
    <property type="entry name" value="SIS_dom_sf"/>
</dbReference>
<dbReference type="NCBIfam" id="NF009150">
    <property type="entry name" value="PRK12497.1-3"/>
    <property type="match status" value="1"/>
</dbReference>
<evidence type="ECO:0000313" key="14">
    <source>
        <dbReference type="EMBL" id="KAF1046144.1"/>
    </source>
</evidence>
<evidence type="ECO:0000256" key="3">
    <source>
        <dbReference type="ARBA" id="ARBA00004496"/>
    </source>
</evidence>
<dbReference type="HAMAP" id="MF_00067">
    <property type="entry name" value="GmhA"/>
    <property type="match status" value="1"/>
</dbReference>
<comment type="function">
    <text evidence="2 12">Catalyzes the isomerization of sedoheptulose 7-phosphate in D-glycero-D-manno-heptose 7-phosphate.</text>
</comment>
<organism evidence="14 15">
    <name type="scientific">Herbaspirillum frisingense</name>
    <dbReference type="NCBI Taxonomy" id="92645"/>
    <lineage>
        <taxon>Bacteria</taxon>
        <taxon>Pseudomonadati</taxon>
        <taxon>Pseudomonadota</taxon>
        <taxon>Betaproteobacteria</taxon>
        <taxon>Burkholderiales</taxon>
        <taxon>Oxalobacteraceae</taxon>
        <taxon>Herbaspirillum</taxon>
    </lineage>
</organism>
<evidence type="ECO:0000256" key="2">
    <source>
        <dbReference type="ARBA" id="ARBA00003172"/>
    </source>
</evidence>
<comment type="subunit">
    <text evidence="12">Homotetramer.</text>
</comment>
<dbReference type="PANTHER" id="PTHR30390:SF6">
    <property type="entry name" value="DNAA INITIATOR-ASSOCIATING PROTEIN DIAA"/>
    <property type="match status" value="1"/>
</dbReference>
<dbReference type="AlphaFoldDB" id="A0A7V8FYJ9"/>
<dbReference type="HAMAP" id="MF_00048">
    <property type="entry name" value="UPF0102"/>
    <property type="match status" value="1"/>
</dbReference>
<evidence type="ECO:0000256" key="5">
    <source>
        <dbReference type="ARBA" id="ARBA00009894"/>
    </source>
</evidence>
<dbReference type="UniPathway" id="UPA00041">
    <property type="reaction ID" value="UER00436"/>
</dbReference>
<comment type="similarity">
    <text evidence="4 11">Belongs to the UPF0102 family.</text>
</comment>
<accession>A0A7V8FYJ9</accession>
<dbReference type="GO" id="GO:0097367">
    <property type="term" value="F:carbohydrate derivative binding"/>
    <property type="evidence" value="ECO:0007669"/>
    <property type="project" value="InterPro"/>
</dbReference>
<dbReference type="GO" id="GO:0003676">
    <property type="term" value="F:nucleic acid binding"/>
    <property type="evidence" value="ECO:0007669"/>
    <property type="project" value="InterPro"/>
</dbReference>
<feature type="binding site" evidence="12">
    <location>
        <begin position="275"/>
        <end position="276"/>
    </location>
    <ligand>
        <name>substrate</name>
    </ligand>
</feature>
<dbReference type="InterPro" id="IPR001347">
    <property type="entry name" value="SIS_dom"/>
</dbReference>
<proteinExistence type="inferred from homology"/>
<dbReference type="NCBIfam" id="NF010546">
    <property type="entry name" value="PRK13936.1"/>
    <property type="match status" value="1"/>
</dbReference>
<comment type="similarity">
    <text evidence="5 12">Belongs to the SIS family. GmhA subfamily.</text>
</comment>
<feature type="binding site" evidence="12">
    <location>
        <position position="356"/>
    </location>
    <ligand>
        <name>substrate</name>
    </ligand>
</feature>
<evidence type="ECO:0000256" key="11">
    <source>
        <dbReference type="HAMAP-Rule" id="MF_00048"/>
    </source>
</evidence>
<feature type="binding site" evidence="12">
    <location>
        <position position="356"/>
    </location>
    <ligand>
        <name>Zn(2+)</name>
        <dbReference type="ChEBI" id="CHEBI:29105"/>
    </ligand>
</feature>
<feature type="domain" description="SIS" evidence="13">
    <location>
        <begin position="218"/>
        <end position="380"/>
    </location>
</feature>
<dbReference type="SUPFAM" id="SSF52980">
    <property type="entry name" value="Restriction endonuclease-like"/>
    <property type="match status" value="1"/>
</dbReference>
<dbReference type="GO" id="GO:0008270">
    <property type="term" value="F:zinc ion binding"/>
    <property type="evidence" value="ECO:0007669"/>
    <property type="project" value="UniProtKB-UniRule"/>
</dbReference>
<keyword evidence="8 12" id="KW-0862">Zinc</keyword>
<dbReference type="InterPro" id="IPR011856">
    <property type="entry name" value="tRNA_endonuc-like_dom_sf"/>
</dbReference>
<evidence type="ECO:0000256" key="4">
    <source>
        <dbReference type="ARBA" id="ARBA00006738"/>
    </source>
</evidence>
<reference evidence="15" key="1">
    <citation type="journal article" date="2020" name="MBio">
        <title>Horizontal gene transfer to a defensive symbiont with a reduced genome amongst a multipartite beetle microbiome.</title>
        <authorList>
            <person name="Waterworth S.C."/>
            <person name="Florez L.V."/>
            <person name="Rees E.R."/>
            <person name="Hertweck C."/>
            <person name="Kaltenpoth M."/>
            <person name="Kwan J.C."/>
        </authorList>
    </citation>
    <scope>NUCLEOTIDE SEQUENCE [LARGE SCALE GENOMIC DNA]</scope>
</reference>
<comment type="catalytic activity">
    <reaction evidence="1 12">
        <text>2 D-sedoheptulose 7-phosphate = D-glycero-alpha-D-manno-heptose 7-phosphate + D-glycero-beta-D-manno-heptose 7-phosphate</text>
        <dbReference type="Rhea" id="RHEA:27489"/>
        <dbReference type="ChEBI" id="CHEBI:57483"/>
        <dbReference type="ChEBI" id="CHEBI:60203"/>
        <dbReference type="ChEBI" id="CHEBI:60204"/>
        <dbReference type="EC" id="5.3.1.28"/>
    </reaction>
</comment>
<dbReference type="CDD" id="cd20736">
    <property type="entry name" value="PoNe_Nuclease"/>
    <property type="match status" value="1"/>
</dbReference>
<protein>
    <recommendedName>
        <fullName evidence="11 12">Multifunctional fusion protein</fullName>
    </recommendedName>
    <domain>
        <recommendedName>
            <fullName evidence="12">Phosphoheptose isomerase</fullName>
            <ecNumber evidence="12">5.3.1.28</ecNumber>
        </recommendedName>
        <alternativeName>
            <fullName evidence="12">Sedoheptulose 7-phosphate isomerase</fullName>
        </alternativeName>
    </domain>
    <domain>
        <recommendedName>
            <fullName evidence="11">UPF0102 protein GAK35_01121</fullName>
        </recommendedName>
    </domain>
</protein>